<organism evidence="6 7">
    <name type="scientific">Caenimonas aquaedulcis</name>
    <dbReference type="NCBI Taxonomy" id="2793270"/>
    <lineage>
        <taxon>Bacteria</taxon>
        <taxon>Pseudomonadati</taxon>
        <taxon>Pseudomonadota</taxon>
        <taxon>Betaproteobacteria</taxon>
        <taxon>Burkholderiales</taxon>
        <taxon>Comamonadaceae</taxon>
        <taxon>Caenimonas</taxon>
    </lineage>
</organism>
<accession>A0A931H505</accession>
<dbReference type="Gene3D" id="2.40.100.10">
    <property type="entry name" value="Cyclophilin-like"/>
    <property type="match status" value="1"/>
</dbReference>
<dbReference type="RefSeq" id="WP_196986449.1">
    <property type="nucleotide sequence ID" value="NZ_JADWYS010000001.1"/>
</dbReference>
<name>A0A931H505_9BURK</name>
<dbReference type="Proteomes" id="UP000651050">
    <property type="component" value="Unassembled WGS sequence"/>
</dbReference>
<feature type="signal peptide" evidence="4">
    <location>
        <begin position="1"/>
        <end position="25"/>
    </location>
</feature>
<dbReference type="InterPro" id="IPR044666">
    <property type="entry name" value="Cyclophilin_A-like"/>
</dbReference>
<sequence length="291" mass="31371">MMSLFTSLRALLLVAALAAFGSAQANTMVRLHTILGPIDMSLLDSEAPRTVANFLAYVRAGDYTDDFIHRSAWLTSPATPFVIQGGGYLWTDKIYAIPSRGNLLNEFSPTRSNVRGTVAMAKGSTPDSATSQWFINMGNNAANLDNQNGGFTVFARVTAPSMAVADRIANLPRVNAGSPFTELPVYNLVNSTTVTRDNAVLITEVTEFPAVQTTSDRIFNYLEANFPQYAQPSKAFTGQAQGYDYRYYSGTNVYVGTKDGQVWYLLGAGDGVAHSLGTVADWLAVAQGAGY</sequence>
<dbReference type="Pfam" id="PF00160">
    <property type="entry name" value="Pro_isomerase"/>
    <property type="match status" value="1"/>
</dbReference>
<keyword evidence="2" id="KW-0697">Rotamase</keyword>
<feature type="chain" id="PRO_5037252069" description="peptidylprolyl isomerase" evidence="4">
    <location>
        <begin position="26"/>
        <end position="291"/>
    </location>
</feature>
<evidence type="ECO:0000259" key="5">
    <source>
        <dbReference type="PROSITE" id="PS50072"/>
    </source>
</evidence>
<keyword evidence="4" id="KW-0732">Signal</keyword>
<dbReference type="InterPro" id="IPR029000">
    <property type="entry name" value="Cyclophilin-like_dom_sf"/>
</dbReference>
<dbReference type="PROSITE" id="PS50072">
    <property type="entry name" value="CSA_PPIASE_2"/>
    <property type="match status" value="1"/>
</dbReference>
<evidence type="ECO:0000256" key="3">
    <source>
        <dbReference type="ARBA" id="ARBA00023235"/>
    </source>
</evidence>
<dbReference type="GO" id="GO:0003755">
    <property type="term" value="F:peptidyl-prolyl cis-trans isomerase activity"/>
    <property type="evidence" value="ECO:0007669"/>
    <property type="project" value="UniProtKB-KW"/>
</dbReference>
<dbReference type="AlphaFoldDB" id="A0A931H505"/>
<dbReference type="EC" id="5.2.1.8" evidence="1"/>
<evidence type="ECO:0000313" key="7">
    <source>
        <dbReference type="Proteomes" id="UP000651050"/>
    </source>
</evidence>
<feature type="domain" description="PPIase cyclophilin-type" evidence="5">
    <location>
        <begin position="35"/>
        <end position="190"/>
    </location>
</feature>
<reference evidence="6" key="1">
    <citation type="submission" date="2020-11" db="EMBL/GenBank/DDBJ databases">
        <title>Bacterial whole genome sequence for Caenimonas sp. DR4.4.</title>
        <authorList>
            <person name="Le V."/>
            <person name="Ko S.-R."/>
            <person name="Ahn C.-Y."/>
            <person name="Oh H.-M."/>
        </authorList>
    </citation>
    <scope>NUCLEOTIDE SEQUENCE</scope>
    <source>
        <strain evidence="6">DR4.4</strain>
    </source>
</reference>
<evidence type="ECO:0000256" key="2">
    <source>
        <dbReference type="ARBA" id="ARBA00023110"/>
    </source>
</evidence>
<dbReference type="PANTHER" id="PTHR45625:SF4">
    <property type="entry name" value="PEPTIDYLPROLYL ISOMERASE DOMAIN AND WD REPEAT-CONTAINING PROTEIN 1"/>
    <property type="match status" value="1"/>
</dbReference>
<dbReference type="EMBL" id="JADWYS010000001">
    <property type="protein sequence ID" value="MBG9388597.1"/>
    <property type="molecule type" value="Genomic_DNA"/>
</dbReference>
<evidence type="ECO:0000313" key="6">
    <source>
        <dbReference type="EMBL" id="MBG9388597.1"/>
    </source>
</evidence>
<gene>
    <name evidence="6" type="ORF">I5803_11250</name>
</gene>
<comment type="caution">
    <text evidence="6">The sequence shown here is derived from an EMBL/GenBank/DDBJ whole genome shotgun (WGS) entry which is preliminary data.</text>
</comment>
<protein>
    <recommendedName>
        <fullName evidence="1">peptidylprolyl isomerase</fullName>
        <ecNumber evidence="1">5.2.1.8</ecNumber>
    </recommendedName>
</protein>
<dbReference type="InterPro" id="IPR002130">
    <property type="entry name" value="Cyclophilin-type_PPIase_dom"/>
</dbReference>
<proteinExistence type="predicted"/>
<evidence type="ECO:0000256" key="4">
    <source>
        <dbReference type="SAM" id="SignalP"/>
    </source>
</evidence>
<evidence type="ECO:0000256" key="1">
    <source>
        <dbReference type="ARBA" id="ARBA00013194"/>
    </source>
</evidence>
<dbReference type="PANTHER" id="PTHR45625">
    <property type="entry name" value="PEPTIDYL-PROLYL CIS-TRANS ISOMERASE-RELATED"/>
    <property type="match status" value="1"/>
</dbReference>
<dbReference type="SUPFAM" id="SSF50891">
    <property type="entry name" value="Cyclophilin-like"/>
    <property type="match status" value="1"/>
</dbReference>
<keyword evidence="3 6" id="KW-0413">Isomerase</keyword>
<keyword evidence="7" id="KW-1185">Reference proteome</keyword>